<sequence>MKAGTCLCFFLFESFEPLLQVDKDRSGIICDNELQQALSNGKGWDVFLPLTN</sequence>
<evidence type="ECO:0008006" key="3">
    <source>
        <dbReference type="Google" id="ProtNLM"/>
    </source>
</evidence>
<dbReference type="Proteomes" id="UP000016665">
    <property type="component" value="Chromosome 2"/>
</dbReference>
<reference evidence="1" key="3">
    <citation type="submission" date="2025-09" db="UniProtKB">
        <authorList>
            <consortium name="Ensembl"/>
        </authorList>
    </citation>
    <scope>IDENTIFICATION</scope>
</reference>
<organism evidence="1 2">
    <name type="scientific">Ficedula albicollis</name>
    <name type="common">Collared flycatcher</name>
    <name type="synonym">Muscicapa albicollis</name>
    <dbReference type="NCBI Taxonomy" id="59894"/>
    <lineage>
        <taxon>Eukaryota</taxon>
        <taxon>Metazoa</taxon>
        <taxon>Chordata</taxon>
        <taxon>Craniata</taxon>
        <taxon>Vertebrata</taxon>
        <taxon>Euteleostomi</taxon>
        <taxon>Archelosauria</taxon>
        <taxon>Archosauria</taxon>
        <taxon>Dinosauria</taxon>
        <taxon>Saurischia</taxon>
        <taxon>Theropoda</taxon>
        <taxon>Coelurosauria</taxon>
        <taxon>Aves</taxon>
        <taxon>Neognathae</taxon>
        <taxon>Neoaves</taxon>
        <taxon>Telluraves</taxon>
        <taxon>Australaves</taxon>
        <taxon>Passeriformes</taxon>
        <taxon>Muscicapidae</taxon>
        <taxon>Ficedula</taxon>
    </lineage>
</organism>
<accession>A0A803V7W3</accession>
<name>A0A803V7W3_FICAL</name>
<keyword evidence="2" id="KW-1185">Reference proteome</keyword>
<dbReference type="PROSITE" id="PS00018">
    <property type="entry name" value="EF_HAND_1"/>
    <property type="match status" value="1"/>
</dbReference>
<dbReference type="Ensembl" id="ENSFALT00000030228.1">
    <property type="protein sequence ID" value="ENSFALP00000018819.1"/>
    <property type="gene ID" value="ENSFALG00000025107.1"/>
</dbReference>
<proteinExistence type="predicted"/>
<reference evidence="1" key="2">
    <citation type="submission" date="2025-08" db="UniProtKB">
        <authorList>
            <consortium name="Ensembl"/>
        </authorList>
    </citation>
    <scope>IDENTIFICATION</scope>
</reference>
<dbReference type="AlphaFoldDB" id="A0A803V7W3"/>
<dbReference type="InterPro" id="IPR018247">
    <property type="entry name" value="EF_Hand_1_Ca_BS"/>
</dbReference>
<evidence type="ECO:0000313" key="2">
    <source>
        <dbReference type="Proteomes" id="UP000016665"/>
    </source>
</evidence>
<protein>
    <recommendedName>
        <fullName evidence="3">EF-hand domain-containing protein</fullName>
    </recommendedName>
</protein>
<evidence type="ECO:0000313" key="1">
    <source>
        <dbReference type="Ensembl" id="ENSFALP00000018819.1"/>
    </source>
</evidence>
<reference evidence="1 2" key="1">
    <citation type="journal article" date="2012" name="Nature">
        <title>The genomic landscape of species divergence in Ficedula flycatchers.</title>
        <authorList>
            <person name="Ellegren H."/>
            <person name="Smeds L."/>
            <person name="Burri R."/>
            <person name="Olason P.I."/>
            <person name="Backstrom N."/>
            <person name="Kawakami T."/>
            <person name="Kunstner A."/>
            <person name="Makinen H."/>
            <person name="Nadachowska-Brzyska K."/>
            <person name="Qvarnstrom A."/>
            <person name="Uebbing S."/>
            <person name="Wolf J.B."/>
        </authorList>
    </citation>
    <scope>NUCLEOTIDE SEQUENCE [LARGE SCALE GENOMIC DNA]</scope>
</reference>